<evidence type="ECO:0000313" key="2">
    <source>
        <dbReference type="EMBL" id="ARM74728.1"/>
    </source>
</evidence>
<reference evidence="2 3" key="1">
    <citation type="submission" date="2017-03" db="EMBL/GenBank/DDBJ databases">
        <title>Sulfur activation and transportation mechanism of thermophilic Archaea Acidianus manzaensis YN-25.</title>
        <authorList>
            <person name="Ma Y."/>
            <person name="Yang Y."/>
            <person name="Xia J."/>
        </authorList>
    </citation>
    <scope>NUCLEOTIDE SEQUENCE [LARGE SCALE GENOMIC DNA]</scope>
    <source>
        <strain evidence="2 3">YN-25</strain>
    </source>
</reference>
<dbReference type="InterPro" id="IPR013321">
    <property type="entry name" value="Arc_rbn_hlx_hlx"/>
</dbReference>
<sequence>MRVITVKMQDDLITKLELFAKEHKVSRSEVIRNAILKYIEENQDKKEEEVKLE</sequence>
<gene>
    <name evidence="2" type="ORF">B6F84_00940</name>
</gene>
<dbReference type="AlphaFoldDB" id="A0A1W6JWT6"/>
<dbReference type="SUPFAM" id="SSF47598">
    <property type="entry name" value="Ribbon-helix-helix"/>
    <property type="match status" value="1"/>
</dbReference>
<evidence type="ECO:0000259" key="1">
    <source>
        <dbReference type="Pfam" id="PF01402"/>
    </source>
</evidence>
<dbReference type="GeneID" id="41589440"/>
<keyword evidence="3" id="KW-1185">Reference proteome</keyword>
<dbReference type="GO" id="GO:0006355">
    <property type="term" value="P:regulation of DNA-templated transcription"/>
    <property type="evidence" value="ECO:0007669"/>
    <property type="project" value="InterPro"/>
</dbReference>
<dbReference type="InterPro" id="IPR010985">
    <property type="entry name" value="Ribbon_hlx_hlx"/>
</dbReference>
<dbReference type="EMBL" id="CP020477">
    <property type="protein sequence ID" value="ARM74728.1"/>
    <property type="molecule type" value="Genomic_DNA"/>
</dbReference>
<dbReference type="Gene3D" id="1.10.1220.10">
    <property type="entry name" value="Met repressor-like"/>
    <property type="match status" value="1"/>
</dbReference>
<feature type="domain" description="Ribbon-helix-helix protein CopG" evidence="1">
    <location>
        <begin position="3"/>
        <end position="41"/>
    </location>
</feature>
<evidence type="ECO:0000313" key="3">
    <source>
        <dbReference type="Proteomes" id="UP000193404"/>
    </source>
</evidence>
<protein>
    <recommendedName>
        <fullName evidence="1">Ribbon-helix-helix protein CopG domain-containing protein</fullName>
    </recommendedName>
</protein>
<dbReference type="CDD" id="cd22231">
    <property type="entry name" value="RHH_NikR_HicB-like"/>
    <property type="match status" value="1"/>
</dbReference>
<dbReference type="InterPro" id="IPR002145">
    <property type="entry name" value="CopG"/>
</dbReference>
<proteinExistence type="predicted"/>
<accession>A0A1W6JWT6</accession>
<dbReference type="Pfam" id="PF01402">
    <property type="entry name" value="RHH_1"/>
    <property type="match status" value="1"/>
</dbReference>
<organism evidence="2 3">
    <name type="scientific">Acidianus manzaensis</name>
    <dbReference type="NCBI Taxonomy" id="282676"/>
    <lineage>
        <taxon>Archaea</taxon>
        <taxon>Thermoproteota</taxon>
        <taxon>Thermoprotei</taxon>
        <taxon>Sulfolobales</taxon>
        <taxon>Sulfolobaceae</taxon>
        <taxon>Acidianus</taxon>
    </lineage>
</organism>
<dbReference type="Proteomes" id="UP000193404">
    <property type="component" value="Chromosome"/>
</dbReference>
<dbReference type="KEGG" id="aman:B6F84_00940"/>
<dbReference type="RefSeq" id="WP_236748997.1">
    <property type="nucleotide sequence ID" value="NZ_CP020477.1"/>
</dbReference>
<name>A0A1W6JWT6_9CREN</name>